<evidence type="ECO:0000313" key="3">
    <source>
        <dbReference type="Proteomes" id="UP000799423"/>
    </source>
</evidence>
<evidence type="ECO:0000313" key="2">
    <source>
        <dbReference type="EMBL" id="KAF2854452.1"/>
    </source>
</evidence>
<keyword evidence="1" id="KW-0812">Transmembrane</keyword>
<keyword evidence="3" id="KW-1185">Reference proteome</keyword>
<accession>A0A6A7BGR9</accession>
<protein>
    <submittedName>
        <fullName evidence="2">Uncharacterized protein</fullName>
    </submittedName>
</protein>
<evidence type="ECO:0000256" key="1">
    <source>
        <dbReference type="SAM" id="Phobius"/>
    </source>
</evidence>
<dbReference type="EMBL" id="MU006293">
    <property type="protein sequence ID" value="KAF2854452.1"/>
    <property type="molecule type" value="Genomic_DNA"/>
</dbReference>
<organism evidence="2 3">
    <name type="scientific">Plenodomus tracheiphilus IPT5</name>
    <dbReference type="NCBI Taxonomy" id="1408161"/>
    <lineage>
        <taxon>Eukaryota</taxon>
        <taxon>Fungi</taxon>
        <taxon>Dikarya</taxon>
        <taxon>Ascomycota</taxon>
        <taxon>Pezizomycotina</taxon>
        <taxon>Dothideomycetes</taxon>
        <taxon>Pleosporomycetidae</taxon>
        <taxon>Pleosporales</taxon>
        <taxon>Pleosporineae</taxon>
        <taxon>Leptosphaeriaceae</taxon>
        <taxon>Plenodomus</taxon>
    </lineage>
</organism>
<sequence length="135" mass="14870">MVARNLYGRRVHYGFLNSIISISVIHCQATVHTEDPGTCDATAASVACPPIPNLPTCEKAVMATSSCCRSAFVEPALDREVFGQPPILYGHGAYHGPLICTGSWKFTHTRHKNVVLVVYIVFRWILACLSFYEGE</sequence>
<dbReference type="AlphaFoldDB" id="A0A6A7BGR9"/>
<keyword evidence="1" id="KW-0472">Membrane</keyword>
<name>A0A6A7BGR9_9PLEO</name>
<feature type="transmembrane region" description="Helical" evidence="1">
    <location>
        <begin position="114"/>
        <end position="132"/>
    </location>
</feature>
<dbReference type="Proteomes" id="UP000799423">
    <property type="component" value="Unassembled WGS sequence"/>
</dbReference>
<gene>
    <name evidence="2" type="ORF">T440DRAFT_465420</name>
</gene>
<reference evidence="2" key="1">
    <citation type="submission" date="2020-01" db="EMBL/GenBank/DDBJ databases">
        <authorList>
            <consortium name="DOE Joint Genome Institute"/>
            <person name="Haridas S."/>
            <person name="Albert R."/>
            <person name="Binder M."/>
            <person name="Bloem J."/>
            <person name="Labutti K."/>
            <person name="Salamov A."/>
            <person name="Andreopoulos B."/>
            <person name="Baker S.E."/>
            <person name="Barry K."/>
            <person name="Bills G."/>
            <person name="Bluhm B.H."/>
            <person name="Cannon C."/>
            <person name="Castanera R."/>
            <person name="Culley D.E."/>
            <person name="Daum C."/>
            <person name="Ezra D."/>
            <person name="Gonzalez J.B."/>
            <person name="Henrissat B."/>
            <person name="Kuo A."/>
            <person name="Liang C."/>
            <person name="Lipzen A."/>
            <person name="Lutzoni F."/>
            <person name="Magnuson J."/>
            <person name="Mondo S."/>
            <person name="Nolan M."/>
            <person name="Ohm R."/>
            <person name="Pangilinan J."/>
            <person name="Park H.-J."/>
            <person name="Ramirez L."/>
            <person name="Alfaro M."/>
            <person name="Sun H."/>
            <person name="Tritt A."/>
            <person name="Yoshinaga Y."/>
            <person name="Zwiers L.-H."/>
            <person name="Turgeon B.G."/>
            <person name="Goodwin S.B."/>
            <person name="Spatafora J.W."/>
            <person name="Crous P.W."/>
            <person name="Grigoriev I.V."/>
        </authorList>
    </citation>
    <scope>NUCLEOTIDE SEQUENCE</scope>
    <source>
        <strain evidence="2">IPT5</strain>
    </source>
</reference>
<proteinExistence type="predicted"/>
<keyword evidence="1" id="KW-1133">Transmembrane helix</keyword>